<sequence>MANTRQRPIGFGRENESDPNGTGDGFQWQPGDAVPEEPAPDPPPRQPKAEPVYVGTGEGLAILAAYDLFALTPLSNLEQQLLQVVAGLEKRIEELV</sequence>
<accession>A0ABY7LUS1</accession>
<name>A0ABY7LUS1_9BACT</name>
<evidence type="ECO:0000313" key="3">
    <source>
        <dbReference type="Proteomes" id="UP001211005"/>
    </source>
</evidence>
<reference evidence="2 3" key="1">
    <citation type="submission" date="2022-12" db="EMBL/GenBank/DDBJ databases">
        <title>Hymenobacter canadensis sp. nov. isolated from lake water of the Cambridge Bay, Canada.</title>
        <authorList>
            <person name="Kim W.H."/>
            <person name="Lee Y.M."/>
        </authorList>
    </citation>
    <scope>NUCLEOTIDE SEQUENCE [LARGE SCALE GENOMIC DNA]</scope>
    <source>
        <strain evidence="2 3">PAMC 29467</strain>
    </source>
</reference>
<protein>
    <submittedName>
        <fullName evidence="2">Uncharacterized protein</fullName>
    </submittedName>
</protein>
<evidence type="ECO:0000313" key="2">
    <source>
        <dbReference type="EMBL" id="WBA42985.1"/>
    </source>
</evidence>
<dbReference type="Proteomes" id="UP001211005">
    <property type="component" value="Chromosome"/>
</dbReference>
<gene>
    <name evidence="2" type="ORF">O3303_05325</name>
</gene>
<evidence type="ECO:0000256" key="1">
    <source>
        <dbReference type="SAM" id="MobiDB-lite"/>
    </source>
</evidence>
<dbReference type="EMBL" id="CP114767">
    <property type="protein sequence ID" value="WBA42985.1"/>
    <property type="molecule type" value="Genomic_DNA"/>
</dbReference>
<feature type="region of interest" description="Disordered" evidence="1">
    <location>
        <begin position="1"/>
        <end position="52"/>
    </location>
</feature>
<organism evidence="2 3">
    <name type="scientific">Hymenobacter canadensis</name>
    <dbReference type="NCBI Taxonomy" id="2999067"/>
    <lineage>
        <taxon>Bacteria</taxon>
        <taxon>Pseudomonadati</taxon>
        <taxon>Bacteroidota</taxon>
        <taxon>Cytophagia</taxon>
        <taxon>Cytophagales</taxon>
        <taxon>Hymenobacteraceae</taxon>
        <taxon>Hymenobacter</taxon>
    </lineage>
</organism>
<keyword evidence="3" id="KW-1185">Reference proteome</keyword>
<dbReference type="RefSeq" id="WP_269561032.1">
    <property type="nucleotide sequence ID" value="NZ_CP114767.1"/>
</dbReference>
<proteinExistence type="predicted"/>